<dbReference type="PANTHER" id="PTHR19229">
    <property type="entry name" value="ATP-BINDING CASSETTE TRANSPORTER SUBFAMILY A ABCA"/>
    <property type="match status" value="1"/>
</dbReference>
<gene>
    <name evidence="11" type="primary">ABCA4</name>
    <name evidence="11" type="ORF">Ciccas_004009</name>
</gene>
<dbReference type="SMART" id="SM00382">
    <property type="entry name" value="AAA"/>
    <property type="match status" value="1"/>
</dbReference>
<keyword evidence="4" id="KW-0677">Repeat</keyword>
<feature type="transmembrane region" description="Helical" evidence="9">
    <location>
        <begin position="1250"/>
        <end position="1271"/>
    </location>
</feature>
<feature type="transmembrane region" description="Helical" evidence="9">
    <location>
        <begin position="27"/>
        <end position="48"/>
    </location>
</feature>
<dbReference type="SUPFAM" id="SSF52540">
    <property type="entry name" value="P-loop containing nucleoside triphosphate hydrolases"/>
    <property type="match status" value="1"/>
</dbReference>
<evidence type="ECO:0000313" key="12">
    <source>
        <dbReference type="Proteomes" id="UP001626550"/>
    </source>
</evidence>
<comment type="caution">
    <text evidence="11">The sequence shown here is derived from an EMBL/GenBank/DDBJ whole genome shotgun (WGS) entry which is preliminary data.</text>
</comment>
<dbReference type="InterPro" id="IPR027417">
    <property type="entry name" value="P-loop_NTPase"/>
</dbReference>
<dbReference type="InterPro" id="IPR003439">
    <property type="entry name" value="ABC_transporter-like_ATP-bd"/>
</dbReference>
<evidence type="ECO:0000256" key="9">
    <source>
        <dbReference type="SAM" id="Phobius"/>
    </source>
</evidence>
<keyword evidence="7 9" id="KW-1133">Transmembrane helix</keyword>
<dbReference type="GO" id="GO:0005524">
    <property type="term" value="F:ATP binding"/>
    <property type="evidence" value="ECO:0007669"/>
    <property type="project" value="UniProtKB-KW"/>
</dbReference>
<dbReference type="PROSITE" id="PS50893">
    <property type="entry name" value="ABC_TRANSPORTER_2"/>
    <property type="match status" value="1"/>
</dbReference>
<keyword evidence="12" id="KW-1185">Reference proteome</keyword>
<dbReference type="EMBL" id="JBJKFK010000399">
    <property type="protein sequence ID" value="KAL3317331.1"/>
    <property type="molecule type" value="Genomic_DNA"/>
</dbReference>
<keyword evidence="2" id="KW-0813">Transport</keyword>
<keyword evidence="8 9" id="KW-0472">Membrane</keyword>
<dbReference type="CDD" id="cd03263">
    <property type="entry name" value="ABC_subfamily_A"/>
    <property type="match status" value="1"/>
</dbReference>
<evidence type="ECO:0000256" key="2">
    <source>
        <dbReference type="ARBA" id="ARBA00022448"/>
    </source>
</evidence>
<evidence type="ECO:0000256" key="5">
    <source>
        <dbReference type="ARBA" id="ARBA00022741"/>
    </source>
</evidence>
<name>A0ABD2QG46_9PLAT</name>
<evidence type="ECO:0000256" key="7">
    <source>
        <dbReference type="ARBA" id="ARBA00022989"/>
    </source>
</evidence>
<accession>A0ABD2QG46</accession>
<evidence type="ECO:0000259" key="10">
    <source>
        <dbReference type="PROSITE" id="PS50893"/>
    </source>
</evidence>
<dbReference type="Pfam" id="PF12698">
    <property type="entry name" value="ABC2_membrane_3"/>
    <property type="match status" value="1"/>
</dbReference>
<dbReference type="Gene3D" id="3.40.50.300">
    <property type="entry name" value="P-loop containing nucleotide triphosphate hydrolases"/>
    <property type="match status" value="1"/>
</dbReference>
<dbReference type="FunFam" id="3.40.50.300:FF:000298">
    <property type="entry name" value="ATP-binding cassette sub-family A member 12"/>
    <property type="match status" value="1"/>
</dbReference>
<sequence length="1390" mass="158378">MRYRRLRHLKELSRKNLLLLLRSPVKLIAELLIPFVLSAIILLIIRYLSVRDFKPACHLRPHSLPSMGFNSYVASTMCTFNTSCHSQEQTKNFNLDNNLFADPDLMQFLTSVSNLEPDQVNPFQSNTFGYFVSSKPNLEAQLAPFLQESTVDILLRSNLKRYPTLALIEPTCTQDNLEYYVQFPSGHQNDTLLVNELCSLSIVNRTQILQIYYENFDTMKGFTLLLPFLEIYNNWKPLGKKIELMQTVFSQVNMNSLTIMDAPKFANLTTLVCGTERAIDNDLGAFLLSLPNQMNRYMEKVSQYMEDEKRDEPSGDKKPIDTCASLELAKQFSPLIRRLDGLLISRLAIYPNTSTTREMATSISKLTDTIQRMGTAIELWNSTYQFKVKETIETEFTNTRPLLVNCIGDSKLNATERQVCQEILNFFSPKSVELNGTNYEDLINSTTNAGNAILPWIKCIAPDKERITFFDDMSNFTFFLRNNTNTIGLQVDVDNTTGLAVIQLRYEGGIIDNTSKFKVLDRYWSPSPRANAQSDEKYMTSGFMDLQEQVERYLLKYMFNGSSWGAGYPLHDQFGVKIQMMPMPCYVSDTMINSLSTQIPAIMLISWIGTVLSAIGTIIYEKEHRLKEFMKIIGVTNGLQWLAWFIRFFSVALIPIILTVIVLKLGKVLIASNMFVIFLYICVYMFALLMQAFFITTFFNKATFGTVFGFFIYFILNGPYTILEKERVPIAMKYVLCLFPQTAFSLGWKKIGTLEVQGFGVQFSDLLYSRQLDPDPSLGVIMLILLADGIILMILAWYLEEVFPGKYGLPRPWYFPVQYSYWTGKFPETDTETRDEHILEPAEHDYANFEAEPQNCEIGVSVKNLKKRYKRSDKALAVDDLSINFYSNQITSFLGQNGAGKTTTISMLTGLFPATSGTAEILGKNIKTRMPAIRDEMGFCPQHNVLFDDLTVKEHLHFVARIKGEQSKKEEEIEQIIKQLHLLNKLNTRSKNLSGGQKRKLSIAMAFMGFTKVVFLDEPTAGIDPYSRRLIWKLILEQKKDRAIILTTHHMDEADILGDRIAVLKKGQLKAMGSSVFMKSRFGKGLRIIFERDPQVKMDPKMLQKNCEELLTFIRAHCKLASIQEMQPTKLEFLLPTETNCKELSKLFSALEVNSSKLNSLKSNMGIRSFGISDTTLEEIFIELTKDDHSDLVNNSNGGNNVLASSTSSEISLSEAVNKWTPSVLAKYSTQFRASLVKRFHHSRRSKKEWVFAVIFPIFILLNALIFLKIIPDLTIDPPMPIHPWLMRNMSDIRSLDIFTNLDNPQDPVLASLYSMTKTPYGLTGTRCFPQYLVRPFHKDLSCVPPSTDAYNSSQYPFNLNSNNGSYVPCDCSTTGFQVSSRIQKQILGE</sequence>
<dbReference type="InterPro" id="IPR013525">
    <property type="entry name" value="ABC2_TM"/>
</dbReference>
<dbReference type="PROSITE" id="PS00211">
    <property type="entry name" value="ABC_TRANSPORTER_1"/>
    <property type="match status" value="1"/>
</dbReference>
<protein>
    <submittedName>
        <fullName evidence="11">Retinal-specific ATP-binding cassette transporter</fullName>
    </submittedName>
</protein>
<dbReference type="InterPro" id="IPR003593">
    <property type="entry name" value="AAA+_ATPase"/>
</dbReference>
<feature type="transmembrane region" description="Helical" evidence="9">
    <location>
        <begin position="702"/>
        <end position="723"/>
    </location>
</feature>
<dbReference type="PANTHER" id="PTHR19229:SF250">
    <property type="entry name" value="ABC TRANSPORTER DOMAIN-CONTAINING PROTEIN-RELATED"/>
    <property type="match status" value="1"/>
</dbReference>
<dbReference type="InterPro" id="IPR026082">
    <property type="entry name" value="ABCA"/>
</dbReference>
<evidence type="ECO:0000313" key="11">
    <source>
        <dbReference type="EMBL" id="KAL3317331.1"/>
    </source>
</evidence>
<proteinExistence type="predicted"/>
<feature type="transmembrane region" description="Helical" evidence="9">
    <location>
        <begin position="778"/>
        <end position="799"/>
    </location>
</feature>
<evidence type="ECO:0000256" key="1">
    <source>
        <dbReference type="ARBA" id="ARBA00004141"/>
    </source>
</evidence>
<evidence type="ECO:0000256" key="8">
    <source>
        <dbReference type="ARBA" id="ARBA00023136"/>
    </source>
</evidence>
<organism evidence="11 12">
    <name type="scientific">Cichlidogyrus casuarinus</name>
    <dbReference type="NCBI Taxonomy" id="1844966"/>
    <lineage>
        <taxon>Eukaryota</taxon>
        <taxon>Metazoa</taxon>
        <taxon>Spiralia</taxon>
        <taxon>Lophotrochozoa</taxon>
        <taxon>Platyhelminthes</taxon>
        <taxon>Monogenea</taxon>
        <taxon>Monopisthocotylea</taxon>
        <taxon>Dactylogyridea</taxon>
        <taxon>Ancyrocephalidae</taxon>
        <taxon>Cichlidogyrus</taxon>
    </lineage>
</organism>
<evidence type="ECO:0000256" key="4">
    <source>
        <dbReference type="ARBA" id="ARBA00022737"/>
    </source>
</evidence>
<keyword evidence="5" id="KW-0547">Nucleotide-binding</keyword>
<dbReference type="GO" id="GO:0016020">
    <property type="term" value="C:membrane"/>
    <property type="evidence" value="ECO:0007669"/>
    <property type="project" value="UniProtKB-SubCell"/>
</dbReference>
<evidence type="ECO:0000256" key="6">
    <source>
        <dbReference type="ARBA" id="ARBA00022840"/>
    </source>
</evidence>
<feature type="transmembrane region" description="Helical" evidence="9">
    <location>
        <begin position="599"/>
        <end position="620"/>
    </location>
</feature>
<keyword evidence="3 9" id="KW-0812">Transmembrane</keyword>
<feature type="transmembrane region" description="Helical" evidence="9">
    <location>
        <begin position="669"/>
        <end position="690"/>
    </location>
</feature>
<dbReference type="InterPro" id="IPR017871">
    <property type="entry name" value="ABC_transporter-like_CS"/>
</dbReference>
<keyword evidence="6 11" id="KW-0067">ATP-binding</keyword>
<comment type="subcellular location">
    <subcellularLocation>
        <location evidence="1">Membrane</location>
        <topology evidence="1">Multi-pass membrane protein</topology>
    </subcellularLocation>
</comment>
<feature type="domain" description="ABC transporter" evidence="10">
    <location>
        <begin position="860"/>
        <end position="1091"/>
    </location>
</feature>
<reference evidence="11 12" key="1">
    <citation type="submission" date="2024-11" db="EMBL/GenBank/DDBJ databases">
        <title>Adaptive evolution of stress response genes in parasites aligns with host niche diversity.</title>
        <authorList>
            <person name="Hahn C."/>
            <person name="Resl P."/>
        </authorList>
    </citation>
    <scope>NUCLEOTIDE SEQUENCE [LARGE SCALE GENOMIC DNA]</scope>
    <source>
        <strain evidence="11">EGGRZ-B1_66</strain>
        <tissue evidence="11">Body</tissue>
    </source>
</reference>
<dbReference type="Pfam" id="PF00005">
    <property type="entry name" value="ABC_tran"/>
    <property type="match status" value="1"/>
</dbReference>
<evidence type="ECO:0000256" key="3">
    <source>
        <dbReference type="ARBA" id="ARBA00022692"/>
    </source>
</evidence>
<feature type="transmembrane region" description="Helical" evidence="9">
    <location>
        <begin position="641"/>
        <end position="663"/>
    </location>
</feature>
<dbReference type="Proteomes" id="UP001626550">
    <property type="component" value="Unassembled WGS sequence"/>
</dbReference>